<dbReference type="RefSeq" id="XP_043161010.1">
    <property type="nucleotide sequence ID" value="XM_043305075.1"/>
</dbReference>
<comment type="caution">
    <text evidence="1">The sequence shown here is derived from an EMBL/GenBank/DDBJ whole genome shotgun (WGS) entry which is preliminary data.</text>
</comment>
<reference evidence="1 2" key="1">
    <citation type="submission" date="2018-10" db="EMBL/GenBank/DDBJ databases">
        <title>Pan-genome distribution and transcriptional activeness of fungal secondary metabolism genes in Aspergillus section Fumigati.</title>
        <authorList>
            <person name="Takahashi H."/>
            <person name="Umemura M."/>
            <person name="Ninomiya A."/>
            <person name="Kusuya Y."/>
            <person name="Urayama S."/>
            <person name="Shimizu M."/>
            <person name="Watanabe A."/>
            <person name="Kamei K."/>
            <person name="Yaguchi T."/>
            <person name="Hagiwara D."/>
        </authorList>
    </citation>
    <scope>NUCLEOTIDE SEQUENCE [LARGE SCALE GENOMIC DNA]</scope>
    <source>
        <strain evidence="1 2">IFM 55266</strain>
    </source>
</reference>
<dbReference type="OrthoDB" id="5370059at2759"/>
<organism evidence="1 2">
    <name type="scientific">Aspergillus pseudoviridinutans</name>
    <dbReference type="NCBI Taxonomy" id="1517512"/>
    <lineage>
        <taxon>Eukaryota</taxon>
        <taxon>Fungi</taxon>
        <taxon>Dikarya</taxon>
        <taxon>Ascomycota</taxon>
        <taxon>Pezizomycotina</taxon>
        <taxon>Eurotiomycetes</taxon>
        <taxon>Eurotiomycetidae</taxon>
        <taxon>Eurotiales</taxon>
        <taxon>Aspergillaceae</taxon>
        <taxon>Aspergillus</taxon>
        <taxon>Aspergillus subgen. Fumigati</taxon>
    </lineage>
</organism>
<keyword evidence="2" id="KW-1185">Reference proteome</keyword>
<dbReference type="Gene3D" id="2.130.10.30">
    <property type="entry name" value="Regulator of chromosome condensation 1/beta-lactamase-inhibitor protein II"/>
    <property type="match status" value="1"/>
</dbReference>
<evidence type="ECO:0000313" key="2">
    <source>
        <dbReference type="Proteomes" id="UP001043456"/>
    </source>
</evidence>
<accession>A0A9P3EW01</accession>
<gene>
    <name evidence="1" type="ORF">Asppvi_009218</name>
</gene>
<dbReference type="AlphaFoldDB" id="A0A9P3EW01"/>
<dbReference type="EMBL" id="BHVY01000006">
    <property type="protein sequence ID" value="GIJ90264.1"/>
    <property type="molecule type" value="Genomic_DNA"/>
</dbReference>
<proteinExistence type="predicted"/>
<dbReference type="GeneID" id="67007828"/>
<dbReference type="Proteomes" id="UP001043456">
    <property type="component" value="Unassembled WGS sequence"/>
</dbReference>
<dbReference type="InterPro" id="IPR009091">
    <property type="entry name" value="RCC1/BLIP-II"/>
</dbReference>
<evidence type="ECO:0008006" key="3">
    <source>
        <dbReference type="Google" id="ProtNLM"/>
    </source>
</evidence>
<protein>
    <recommendedName>
        <fullName evidence="3">Regulator of chromosome condensation 1/beta-lactamase-inhibitor protein II</fullName>
    </recommendedName>
</protein>
<evidence type="ECO:0000313" key="1">
    <source>
        <dbReference type="EMBL" id="GIJ90264.1"/>
    </source>
</evidence>
<sequence>MIAWLTDNETKEDPTHAVTFAAPTVKLTSKFAALDEAGTVHVWGEKSTVQPTDSPDEDEAFEEAWNRYVPFGDATQRWPSRPPEALDYTPRSLPLPPIKKLATGRCYNVGISRAGQLFVWSYKSEKWPEIGDVNLMSAAEFRKQALRLILSAASRSSMQLRDGACCSFDGGWIAFGCGRWAQWTIGHRDQAV</sequence>
<name>A0A9P3EW01_9EURO</name>
<dbReference type="SUPFAM" id="SSF50985">
    <property type="entry name" value="RCC1/BLIP-II"/>
    <property type="match status" value="1"/>
</dbReference>